<reference evidence="3" key="1">
    <citation type="submission" date="2016-02" db="EMBL/GenBank/DDBJ databases">
        <authorList>
            <person name="liu f."/>
        </authorList>
    </citation>
    <scope>NUCLEOTIDE SEQUENCE [LARGE SCALE GENOMIC DNA]</scope>
</reference>
<evidence type="ECO:0000256" key="1">
    <source>
        <dbReference type="SAM" id="MobiDB-lite"/>
    </source>
</evidence>
<evidence type="ECO:0000313" key="2">
    <source>
        <dbReference type="EMBL" id="SAY38759.1"/>
    </source>
</evidence>
<name>A0A171DGE5_9SYNE</name>
<keyword evidence="3" id="KW-1185">Reference proteome</keyword>
<organism evidence="2 3">
    <name type="scientific">Candidatus Synechococcus spongiarum</name>
    <dbReference type="NCBI Taxonomy" id="431041"/>
    <lineage>
        <taxon>Bacteria</taxon>
        <taxon>Bacillati</taxon>
        <taxon>Cyanobacteriota</taxon>
        <taxon>Cyanophyceae</taxon>
        <taxon>Synechococcales</taxon>
        <taxon>Synechococcaceae</taxon>
        <taxon>Synechococcus</taxon>
    </lineage>
</organism>
<dbReference type="RefSeq" id="WP_257242983.1">
    <property type="nucleotide sequence ID" value="NZ_FITM01000080.1"/>
</dbReference>
<protein>
    <submittedName>
        <fullName evidence="2">Slr1122 protein</fullName>
    </submittedName>
</protein>
<gene>
    <name evidence="2" type="ORF">FLM9_700</name>
</gene>
<dbReference type="Proteomes" id="UP000182631">
    <property type="component" value="Unassembled WGS sequence"/>
</dbReference>
<accession>A0A171DGE5</accession>
<dbReference type="EMBL" id="FITM01000080">
    <property type="protein sequence ID" value="SAY38759.1"/>
    <property type="molecule type" value="Genomic_DNA"/>
</dbReference>
<evidence type="ECO:0000313" key="3">
    <source>
        <dbReference type="Proteomes" id="UP000182631"/>
    </source>
</evidence>
<feature type="compositionally biased region" description="Basic and acidic residues" evidence="1">
    <location>
        <begin position="100"/>
        <end position="111"/>
    </location>
</feature>
<feature type="region of interest" description="Disordered" evidence="1">
    <location>
        <begin position="197"/>
        <end position="242"/>
    </location>
</feature>
<proteinExistence type="predicted"/>
<sequence length="242" mass="27756">MTDPLQFRAIGLVRGIYRSDDPDSFTIGVIHAMDNTQLEAVLLGRVIHLVRRYVDLDQPHLWVCYPRNGDKDHDKLHLQVMGIWEPSLLDRTDEAPQDPRPSEDPQHSHDIELSDGYFSVRGELMFTNPEAQQLVVRIRQQPRGKTTHKRGRNFKLRLHGVVPRRALRHFLNLDLKRHGQSLHVERYDVIQPIRRGRFDRGQGGQGRVLHSRKPVGRSLEPGASAGPGRPRQGVLKRLNSEA</sequence>
<dbReference type="AlphaFoldDB" id="A0A171DGE5"/>
<feature type="region of interest" description="Disordered" evidence="1">
    <location>
        <begin position="91"/>
        <end position="111"/>
    </location>
</feature>